<evidence type="ECO:0000256" key="2">
    <source>
        <dbReference type="SAM" id="Coils"/>
    </source>
</evidence>
<keyword evidence="6" id="KW-1185">Reference proteome</keyword>
<accession>A0A1V3JRB0</accession>
<feature type="domain" description="Phage tail tape measure protein" evidence="4">
    <location>
        <begin position="291"/>
        <end position="493"/>
    </location>
</feature>
<dbReference type="Pfam" id="PF10145">
    <property type="entry name" value="PhageMin_Tail"/>
    <property type="match status" value="1"/>
</dbReference>
<feature type="coiled-coil region" evidence="2">
    <location>
        <begin position="154"/>
        <end position="229"/>
    </location>
</feature>
<evidence type="ECO:0000313" key="6">
    <source>
        <dbReference type="Proteomes" id="UP000188602"/>
    </source>
</evidence>
<evidence type="ECO:0000256" key="3">
    <source>
        <dbReference type="SAM" id="Phobius"/>
    </source>
</evidence>
<dbReference type="InterPro" id="IPR010090">
    <property type="entry name" value="Phage_tape_meas"/>
</dbReference>
<dbReference type="STRING" id="1907939.BKL49_04595"/>
<dbReference type="PANTHER" id="PTHR37813:SF1">
    <property type="entry name" value="FELS-2 PROPHAGE PROTEIN"/>
    <property type="match status" value="1"/>
</dbReference>
<comment type="caution">
    <text evidence="5">The sequence shown here is derived from an EMBL/GenBank/DDBJ whole genome shotgun (WGS) entry which is preliminary data.</text>
</comment>
<keyword evidence="3" id="KW-0472">Membrane</keyword>
<dbReference type="OrthoDB" id="79849at2"/>
<feature type="transmembrane region" description="Helical" evidence="3">
    <location>
        <begin position="657"/>
        <end position="681"/>
    </location>
</feature>
<organism evidence="5 6">
    <name type="scientific">Rodentibacter myodis</name>
    <dbReference type="NCBI Taxonomy" id="1907939"/>
    <lineage>
        <taxon>Bacteria</taxon>
        <taxon>Pseudomonadati</taxon>
        <taxon>Pseudomonadota</taxon>
        <taxon>Gammaproteobacteria</taxon>
        <taxon>Pasteurellales</taxon>
        <taxon>Pasteurellaceae</taxon>
        <taxon>Rodentibacter</taxon>
    </lineage>
</organism>
<protein>
    <submittedName>
        <fullName evidence="5">Phage tail tape measure protein</fullName>
    </submittedName>
</protein>
<dbReference type="NCBIfam" id="TIGR01760">
    <property type="entry name" value="tape_meas_TP901"/>
    <property type="match status" value="1"/>
</dbReference>
<keyword evidence="3" id="KW-1133">Transmembrane helix</keyword>
<reference evidence="5 6" key="1">
    <citation type="submission" date="2016-10" db="EMBL/GenBank/DDBJ databases">
        <title>Rodentibacter gen. nov. and new species.</title>
        <authorList>
            <person name="Christensen H."/>
        </authorList>
    </citation>
    <scope>NUCLEOTIDE SEQUENCE [LARGE SCALE GENOMIC DNA]</scope>
    <source>
        <strain evidence="5 6">Ac151</strain>
    </source>
</reference>
<dbReference type="PANTHER" id="PTHR37813">
    <property type="entry name" value="FELS-2 PROPHAGE PROTEIN"/>
    <property type="match status" value="1"/>
</dbReference>
<evidence type="ECO:0000313" key="5">
    <source>
        <dbReference type="EMBL" id="OOF59357.1"/>
    </source>
</evidence>
<keyword evidence="1" id="KW-1188">Viral release from host cell</keyword>
<dbReference type="Proteomes" id="UP000188602">
    <property type="component" value="Unassembled WGS sequence"/>
</dbReference>
<gene>
    <name evidence="5" type="ORF">BKL49_04595</name>
</gene>
<dbReference type="AlphaFoldDB" id="A0A1V3JRB0"/>
<keyword evidence="2" id="KW-0175">Coiled coil</keyword>
<evidence type="ECO:0000256" key="1">
    <source>
        <dbReference type="ARBA" id="ARBA00022612"/>
    </source>
</evidence>
<dbReference type="RefSeq" id="WP_077423450.1">
    <property type="nucleotide sequence ID" value="NZ_MLHQ01000010.1"/>
</dbReference>
<evidence type="ECO:0000259" key="4">
    <source>
        <dbReference type="Pfam" id="PF10145"/>
    </source>
</evidence>
<proteinExistence type="predicted"/>
<keyword evidence="3" id="KW-0812">Transmembrane</keyword>
<name>A0A1V3JRB0_9PAST</name>
<feature type="coiled-coil region" evidence="2">
    <location>
        <begin position="20"/>
        <end position="95"/>
    </location>
</feature>
<dbReference type="EMBL" id="MLHQ01000010">
    <property type="protein sequence ID" value="OOF59357.1"/>
    <property type="molecule type" value="Genomic_DNA"/>
</dbReference>
<feature type="transmembrane region" description="Helical" evidence="3">
    <location>
        <begin position="591"/>
        <end position="620"/>
    </location>
</feature>
<sequence length="971" mass="105804">MNNLQLTVLLNAIDKISAPVKNAAKSVNALSEQLKNSKSALRELEKVQNQMNSFSRTTEKINKSTEAINKHAKKLDNLRNKISKMKNERVDLKGQIKDAELYHSSLISKGKVAEALAVRVKIGDLTKQYEKLQGSISETGRKISKENAEWKAGRREKAKQLLQLRELKRKLKEAGIDTKHFAQQETLLAEKIKAANKTIEQQQARLAKLNAKQAAYQKYRGQVENLKEISGKAQMIGAQSMAAGATITAPLANVTKDFMNFEDAMIGVARQVPGLKDEFGNFTPEFDEWKKKIQNLSKTLPLTTVQIANMIESAARMDIPKEQLEEFVRINTQMATAFDATNPDEMVEAFGKVSKNFKLTQEQTRELADTINYLDDNTISKGTGIIGYMNRVAGIAGIAKITDKNMAALGSTLQTLGAAEEDSATAVTTIFTRLGVAGNHKEVDGALKKLRLDPKKIASGMAKDAQATLMLIVEKIKGLKDSEQTDVMKGLVGIPHIKTISKLVTNTEEWRRQIKLANSEAAKGSMAREFETRMKALSASTQIFENQLYNLKATIGGVLAPTLNSVMVKIGGIIDKVKAWIEANPELARKILIVAGAIGTTLTAFGALSLALSFVVYPIARLFLGLSKLKILLPKISASFKTVDGSILRGLLSPLKLLMFAFTPLGAVIIATVGIIAGSIYKYWTPIKAFFGGFWEGLKSGLAPVIEKFKPLGDLFGVVVGWIEKAVKWFMDLLSPVQSTQKDLDAAASAGKKFGEWVAKGIDLALTPLKLLQDGIQWVLDHMPSIEGISNALDKGNQITEQAQQIKEEGIKKAFGDGILGKTMQLLSDPNLQHWKGGLVKGYSAGGYTGNGGKYQPMGIVHGGEYVMTKEATSRLGIHTLNALNYGKQALIAGGLGVSVATAAPVQADSRPPISARPVAAQVTQPMTVQITINAAQGMDERMIAQQVAKEFQRIQNQQQARARNSLRDRG</sequence>